<feature type="compositionally biased region" description="Low complexity" evidence="1">
    <location>
        <begin position="54"/>
        <end position="71"/>
    </location>
</feature>
<gene>
    <name evidence="3" type="ORF">SAMN04489765_1489</name>
</gene>
<protein>
    <submittedName>
        <fullName evidence="3">Uncharacterized protein</fullName>
    </submittedName>
</protein>
<sequence>MRPTDPRELLHPVLPPETYRRLGIDPPRPPQQYGTGGPVSSAGTPYLTGRAVTGAPAPSGAGPAPSEPGAAFVTSPGAPPPGGPGTPPYVPGAPGLAAGPPPAKDRSLAILVGTTALIIAIILGTTWYILANRGTDDEQQIRDVIATETKTLNDRDLAALVRVRCAADVQMLQSQFTSQTFAAEVDTLLGPSGRWEVSVGEIRIDAGAGTAEAEVTSTAVGSTVVVSSSVTDTSTLRKESGGWKVCVSSSRVR</sequence>
<keyword evidence="4" id="KW-1185">Reference proteome</keyword>
<dbReference type="STRING" id="47312.SAMN04489765_1489"/>
<dbReference type="Gene3D" id="3.10.450.50">
    <property type="match status" value="1"/>
</dbReference>
<keyword evidence="2" id="KW-0812">Transmembrane</keyword>
<evidence type="ECO:0000313" key="3">
    <source>
        <dbReference type="EMBL" id="SDQ70209.1"/>
    </source>
</evidence>
<evidence type="ECO:0000313" key="4">
    <source>
        <dbReference type="Proteomes" id="UP000183053"/>
    </source>
</evidence>
<reference evidence="4" key="1">
    <citation type="submission" date="2016-10" db="EMBL/GenBank/DDBJ databases">
        <authorList>
            <person name="Varghese N."/>
            <person name="Submissions S."/>
        </authorList>
    </citation>
    <scope>NUCLEOTIDE SEQUENCE [LARGE SCALE GENOMIC DNA]</scope>
    <source>
        <strain evidence="4">DSM 44142</strain>
    </source>
</reference>
<keyword evidence="2" id="KW-1133">Transmembrane helix</keyword>
<feature type="compositionally biased region" description="Pro residues" evidence="1">
    <location>
        <begin position="77"/>
        <end position="91"/>
    </location>
</feature>
<dbReference type="Proteomes" id="UP000183053">
    <property type="component" value="Unassembled WGS sequence"/>
</dbReference>
<organism evidence="3 4">
    <name type="scientific">Tsukamurella pulmonis</name>
    <dbReference type="NCBI Taxonomy" id="47312"/>
    <lineage>
        <taxon>Bacteria</taxon>
        <taxon>Bacillati</taxon>
        <taxon>Actinomycetota</taxon>
        <taxon>Actinomycetes</taxon>
        <taxon>Mycobacteriales</taxon>
        <taxon>Tsukamurellaceae</taxon>
        <taxon>Tsukamurella</taxon>
    </lineage>
</organism>
<dbReference type="SUPFAM" id="SSF54427">
    <property type="entry name" value="NTF2-like"/>
    <property type="match status" value="1"/>
</dbReference>
<name>A0A1H1D1R8_9ACTN</name>
<keyword evidence="2" id="KW-0472">Membrane</keyword>
<dbReference type="InterPro" id="IPR032710">
    <property type="entry name" value="NTF2-like_dom_sf"/>
</dbReference>
<feature type="region of interest" description="Disordered" evidence="1">
    <location>
        <begin position="1"/>
        <end position="102"/>
    </location>
</feature>
<evidence type="ECO:0000256" key="2">
    <source>
        <dbReference type="SAM" id="Phobius"/>
    </source>
</evidence>
<evidence type="ECO:0000256" key="1">
    <source>
        <dbReference type="SAM" id="MobiDB-lite"/>
    </source>
</evidence>
<dbReference type="AlphaFoldDB" id="A0A1H1D1R8"/>
<feature type="transmembrane region" description="Helical" evidence="2">
    <location>
        <begin position="108"/>
        <end position="130"/>
    </location>
</feature>
<dbReference type="EMBL" id="FNLF01000002">
    <property type="protein sequence ID" value="SDQ70209.1"/>
    <property type="molecule type" value="Genomic_DNA"/>
</dbReference>
<dbReference type="RefSeq" id="WP_068532439.1">
    <property type="nucleotide sequence ID" value="NZ_FNLF01000002.1"/>
</dbReference>
<accession>A0A1H1D1R8</accession>
<feature type="compositionally biased region" description="Basic and acidic residues" evidence="1">
    <location>
        <begin position="1"/>
        <end position="10"/>
    </location>
</feature>
<proteinExistence type="predicted"/>
<dbReference type="OrthoDB" id="4773854at2"/>